<evidence type="ECO:0000256" key="3">
    <source>
        <dbReference type="ARBA" id="ARBA00022605"/>
    </source>
</evidence>
<keyword evidence="6" id="KW-0456">Lyase</keyword>
<evidence type="ECO:0000313" key="8">
    <source>
        <dbReference type="EMBL" id="OLL22875.1"/>
    </source>
</evidence>
<comment type="pathway">
    <text evidence="1">Amino-acid biosynthesis; L-phenylalanine biosynthesis; phenylpyruvate from prephenate: step 1/1.</text>
</comment>
<keyword evidence="9" id="KW-1185">Reference proteome</keyword>
<proteinExistence type="predicted"/>
<dbReference type="EC" id="4.2.1.51" evidence="2"/>
<dbReference type="OrthoDB" id="983542at2759"/>
<dbReference type="AlphaFoldDB" id="A0A1U7LJP2"/>
<dbReference type="GO" id="GO:0005737">
    <property type="term" value="C:cytoplasm"/>
    <property type="evidence" value="ECO:0007669"/>
    <property type="project" value="TreeGrafter"/>
</dbReference>
<dbReference type="GO" id="GO:0004664">
    <property type="term" value="F:prephenate dehydratase activity"/>
    <property type="evidence" value="ECO:0007669"/>
    <property type="project" value="UniProtKB-EC"/>
</dbReference>
<comment type="caution">
    <text evidence="8">The sequence shown here is derived from an EMBL/GenBank/DDBJ whole genome shotgun (WGS) entry which is preliminary data.</text>
</comment>
<dbReference type="PROSITE" id="PS51171">
    <property type="entry name" value="PREPHENATE_DEHYDR_3"/>
    <property type="match status" value="1"/>
</dbReference>
<sequence>MKSSEGNPLTTIQRQSFDILKSRASSSHTLDSLHFSSDTPQQKVSVAYLGPRGTYTHQAAIECFQSSAQHLAVNTIADIFDSVKHKDATFGLAPVENSTNGSVAITLDLFRDQDELYIWNETYLRVSHCLLGTSDTGKVKRLYSHPQASIWVYYTNGKAFGQCELWLSKYLPGVNRINTNSTSQAAQAAELDPEGASISSMICADIYNLRVLAMRIQDSDDNTTRFFVISKSPNYETEEAITLMNLPQQKNFLRKTILRFTPNPMKQMAVSKCLLILTQFRVLSVIIRPSLKKDWHYVYFAELEGELSEENLRDMELLCVDIRVLGSFWSRFTI</sequence>
<keyword evidence="3" id="KW-0028">Amino-acid biosynthesis</keyword>
<evidence type="ECO:0000256" key="1">
    <source>
        <dbReference type="ARBA" id="ARBA00004741"/>
    </source>
</evidence>
<keyword evidence="5" id="KW-0584">Phenylalanine biosynthesis</keyword>
<dbReference type="UniPathway" id="UPA00121">
    <property type="reaction ID" value="UER00345"/>
</dbReference>
<dbReference type="CDD" id="cd13630">
    <property type="entry name" value="PBP2_PDT_1"/>
    <property type="match status" value="1"/>
</dbReference>
<dbReference type="PANTHER" id="PTHR21022:SF19">
    <property type="entry name" value="PREPHENATE DEHYDRATASE-RELATED"/>
    <property type="match status" value="1"/>
</dbReference>
<dbReference type="OMA" id="PLMIYRE"/>
<reference evidence="8 9" key="1">
    <citation type="submission" date="2016-04" db="EMBL/GenBank/DDBJ databases">
        <title>Evolutionary innovation and constraint leading to complex multicellularity in the Ascomycota.</title>
        <authorList>
            <person name="Cisse O."/>
            <person name="Nguyen A."/>
            <person name="Hewitt D.A."/>
            <person name="Jedd G."/>
            <person name="Stajich J.E."/>
        </authorList>
    </citation>
    <scope>NUCLEOTIDE SEQUENCE [LARGE SCALE GENOMIC DNA]</scope>
    <source>
        <strain evidence="8 9">DAH-3</strain>
    </source>
</reference>
<keyword evidence="4" id="KW-0057">Aromatic amino acid biosynthesis</keyword>
<feature type="domain" description="Prephenate dehydratase" evidence="7">
    <location>
        <begin position="45"/>
        <end position="231"/>
    </location>
</feature>
<dbReference type="GO" id="GO:0009094">
    <property type="term" value="P:L-phenylalanine biosynthetic process"/>
    <property type="evidence" value="ECO:0007669"/>
    <property type="project" value="UniProtKB-UniPathway"/>
</dbReference>
<dbReference type="Pfam" id="PF00800">
    <property type="entry name" value="PDT"/>
    <property type="match status" value="1"/>
</dbReference>
<evidence type="ECO:0000259" key="7">
    <source>
        <dbReference type="PROSITE" id="PS51171"/>
    </source>
</evidence>
<evidence type="ECO:0000256" key="4">
    <source>
        <dbReference type="ARBA" id="ARBA00023141"/>
    </source>
</evidence>
<dbReference type="Gene3D" id="3.40.190.10">
    <property type="entry name" value="Periplasmic binding protein-like II"/>
    <property type="match status" value="2"/>
</dbReference>
<dbReference type="Gene3D" id="3.30.70.260">
    <property type="match status" value="1"/>
</dbReference>
<organism evidence="8 9">
    <name type="scientific">Neolecta irregularis (strain DAH-3)</name>
    <dbReference type="NCBI Taxonomy" id="1198029"/>
    <lineage>
        <taxon>Eukaryota</taxon>
        <taxon>Fungi</taxon>
        <taxon>Dikarya</taxon>
        <taxon>Ascomycota</taxon>
        <taxon>Taphrinomycotina</taxon>
        <taxon>Neolectales</taxon>
        <taxon>Neolectaceae</taxon>
        <taxon>Neolecta</taxon>
    </lineage>
</organism>
<dbReference type="PIRSF" id="PIRSF001500">
    <property type="entry name" value="Chor_mut_pdt_Ppr"/>
    <property type="match status" value="1"/>
</dbReference>
<evidence type="ECO:0000256" key="5">
    <source>
        <dbReference type="ARBA" id="ARBA00023222"/>
    </source>
</evidence>
<dbReference type="Proteomes" id="UP000186594">
    <property type="component" value="Unassembled WGS sequence"/>
</dbReference>
<gene>
    <name evidence="8" type="ORF">NEOLI_002401</name>
</gene>
<dbReference type="InterPro" id="IPR008242">
    <property type="entry name" value="Chor_mutase/pphenate_deHydtase"/>
</dbReference>
<evidence type="ECO:0000256" key="6">
    <source>
        <dbReference type="ARBA" id="ARBA00023239"/>
    </source>
</evidence>
<dbReference type="PANTHER" id="PTHR21022">
    <property type="entry name" value="PREPHENATE DEHYDRATASE P PROTEIN"/>
    <property type="match status" value="1"/>
</dbReference>
<evidence type="ECO:0000313" key="9">
    <source>
        <dbReference type="Proteomes" id="UP000186594"/>
    </source>
</evidence>
<dbReference type="InterPro" id="IPR001086">
    <property type="entry name" value="Preph_deHydtase"/>
</dbReference>
<protein>
    <recommendedName>
        <fullName evidence="2">prephenate dehydratase</fullName>
        <ecNumber evidence="2">4.2.1.51</ecNumber>
    </recommendedName>
</protein>
<evidence type="ECO:0000256" key="2">
    <source>
        <dbReference type="ARBA" id="ARBA00013147"/>
    </source>
</evidence>
<name>A0A1U7LJP2_NEOID</name>
<dbReference type="SUPFAM" id="SSF53850">
    <property type="entry name" value="Periplasmic binding protein-like II"/>
    <property type="match status" value="1"/>
</dbReference>
<accession>A0A1U7LJP2</accession>
<dbReference type="STRING" id="1198029.A0A1U7LJP2"/>
<dbReference type="EMBL" id="LXFE01002660">
    <property type="protein sequence ID" value="OLL22875.1"/>
    <property type="molecule type" value="Genomic_DNA"/>
</dbReference>